<proteinExistence type="predicted"/>
<comment type="caution">
    <text evidence="2">The sequence shown here is derived from an EMBL/GenBank/DDBJ whole genome shotgun (WGS) entry which is preliminary data.</text>
</comment>
<evidence type="ECO:0000313" key="3">
    <source>
        <dbReference type="Proteomes" id="UP000479226"/>
    </source>
</evidence>
<feature type="transmembrane region" description="Helical" evidence="1">
    <location>
        <begin position="61"/>
        <end position="81"/>
    </location>
</feature>
<sequence length="330" mass="33836">MDIPAAENGKDRHLDARALRFAIILPVLMSAGLVAGGLLLGGGPAGGTIPPLASAPVPFPVFLAMGVGLILVPGIGIGSQGARTVLPRQLRRILLGLAVTLQMTAVSFFAAALVGQTSQGGLPTEPMDAQVALMGTGLACAMGVVLALTFKPDEQWGASDDAALSELLAIEADPTVANDRLAYAIHPRSSVVIMILLAGLLPGAVLTILSPWFLLALPLLAVLGIAALSATVHMDRRRLSVKLAGLVPVILVPCTDVDGAVSLDIKAGDYGGWGLRRHSGSESFLAYSGAGVVLRTEKAGRVVVNAPNLDTADDLAAILNRRAGKDAGQH</sequence>
<evidence type="ECO:0008006" key="4">
    <source>
        <dbReference type="Google" id="ProtNLM"/>
    </source>
</evidence>
<dbReference type="EMBL" id="JAAKZI010000003">
    <property type="protein sequence ID" value="NGN82413.1"/>
    <property type="molecule type" value="Genomic_DNA"/>
</dbReference>
<organism evidence="2 3">
    <name type="scientific">Arthrobacter silviterrae</name>
    <dbReference type="NCBI Taxonomy" id="2026658"/>
    <lineage>
        <taxon>Bacteria</taxon>
        <taxon>Bacillati</taxon>
        <taxon>Actinomycetota</taxon>
        <taxon>Actinomycetes</taxon>
        <taxon>Micrococcales</taxon>
        <taxon>Micrococcaceae</taxon>
        <taxon>Arthrobacter</taxon>
    </lineage>
</organism>
<feature type="transmembrane region" description="Helical" evidence="1">
    <location>
        <begin position="215"/>
        <end position="232"/>
    </location>
</feature>
<keyword evidence="1" id="KW-0472">Membrane</keyword>
<evidence type="ECO:0000256" key="1">
    <source>
        <dbReference type="SAM" id="Phobius"/>
    </source>
</evidence>
<feature type="transmembrane region" description="Helical" evidence="1">
    <location>
        <begin position="21"/>
        <end position="41"/>
    </location>
</feature>
<feature type="transmembrane region" description="Helical" evidence="1">
    <location>
        <begin position="190"/>
        <end position="209"/>
    </location>
</feature>
<dbReference type="RefSeq" id="WP_165180518.1">
    <property type="nucleotide sequence ID" value="NZ_JAAKZI010000003.1"/>
</dbReference>
<reference evidence="2 3" key="1">
    <citation type="submission" date="2020-02" db="EMBL/GenBank/DDBJ databases">
        <title>Genome sequence of the type strain DSM 27180 of Arthrobacter silviterrae.</title>
        <authorList>
            <person name="Gao J."/>
            <person name="Sun J."/>
        </authorList>
    </citation>
    <scope>NUCLEOTIDE SEQUENCE [LARGE SCALE GENOMIC DNA]</scope>
    <source>
        <strain evidence="2 3">DSM 27180</strain>
    </source>
</reference>
<protein>
    <recommendedName>
        <fullName evidence="4">DUF1648 domain-containing protein</fullName>
    </recommendedName>
</protein>
<gene>
    <name evidence="2" type="ORF">G6N77_02895</name>
</gene>
<accession>A0ABX0DDG3</accession>
<name>A0ABX0DDG3_9MICC</name>
<keyword evidence="1" id="KW-0812">Transmembrane</keyword>
<feature type="transmembrane region" description="Helical" evidence="1">
    <location>
        <begin position="93"/>
        <end position="114"/>
    </location>
</feature>
<evidence type="ECO:0000313" key="2">
    <source>
        <dbReference type="EMBL" id="NGN82413.1"/>
    </source>
</evidence>
<dbReference type="Proteomes" id="UP000479226">
    <property type="component" value="Unassembled WGS sequence"/>
</dbReference>
<keyword evidence="3" id="KW-1185">Reference proteome</keyword>
<keyword evidence="1" id="KW-1133">Transmembrane helix</keyword>
<feature type="transmembrane region" description="Helical" evidence="1">
    <location>
        <begin position="129"/>
        <end position="150"/>
    </location>
</feature>